<dbReference type="GO" id="GO:0003980">
    <property type="term" value="F:UDP-glucose:glycoprotein glucosyltransferase activity"/>
    <property type="evidence" value="ECO:0007669"/>
    <property type="project" value="InterPro"/>
</dbReference>
<dbReference type="InterPro" id="IPR040497">
    <property type="entry name" value="Glyco_transf_24"/>
</dbReference>
<sequence length="1331" mass="153347">MKLNKIINLILSTSPLLAATAEGDNSSQISLKIKTKWKQNSPSLELLELLASENPSHYYPTLELIFKNIVAETQGKTSVQKTFQDTLIKLKSKLGSKVNFDLLNLGLSLKLSSSKLETKFNYYDSYVKDKFAKECGDWIQVGENEQFCDVDKFENWWQANKQNISEITPFDIIFPSVGRNQPKIIYYTNFNSKSLKFYENLVRLTRPNRGFNFALRYQPNMGGKDSKNVELSGYGVYLDLKNTEYKVQDDRYQNKNEKDSKSTSEDPDASSKIPVEYTSIWNEELSHFQQNIQQIQKYEDSDLEGFNQKFTQLIKSSKSPLQTWIYLLQNLPHHAQTVLNETLAEGHCEGITLGRNFFFQQPIQDQILINGIEIDLGQLDIFNLVKFLNLEFNTFKLFNYLDITNEEARNLLIGKSNEGGDEELESTKEKKSLWENVYNTRDNTEGEDNKVVIWLNNIEEDEIYEDWSSELSSLQTYMYGYLPQTRRNFANSVFPLNLNNLDDLHFFAKNLIKFSSSPVPIRFGLVTLVDEKNGDDSKKINNLVHYLFDHLTKSELKEYLEEVAKSSTESNEPIVNAFKSHYPSLKKNNPSLKLELTEIFNLSDSEYIAPSINYSNRLQLKLDEEVLFINGKRVEFEGNFQKPLIQNLFQQIPVIMEMASEGEFDNGGIYDIWLNNPQVLNNFNPFLNFIRSSTNSDENENGPLTTVWIAGNFESVESNTIIEDAIKYLKSGAKGVRLSFVPTNLEGKNNELLFNLINSQDQLADLPDTFEELKNYKFSYKPSYKELFAYFSRTNSYFYQDCCVSLIENNEDGDGIQLVLDTKKLQVSSKEFKFIQLGSIVDYYNIKFKAPLVSRLSNNLNNYSKLDEVGKSNTLIQVSAILNQNLKVHQSLVRFGSYEGERGTLPEINRPQCELKLTHEDEKKDTWANIEFILDPLGDNAAKWSSILNKLRDLDGVKLKGYFSPNSPPGEFKKTHLNRFYRYLLPNSLEFDETSEELKAPKIEFSDLPESSLLTLGLDTMTSWVVMAKDSPHDLDNLKLSSLPSTGTHPEFELKHLLIEGHCTDFDLASGHLYERFLSVMVASVMKNTDRKVKFCHLPMASLVKYSIRKTRIIWGYKILFLDVLFPLDLDKVIFVDADQSVRADLGELVDLDLEGKPYGYTPFCTSRESMKGYRFWEQGYWKSHLDGKPYHISALYVVDLKRFRSQAAGDILRQHYQMLSQDPNSLANLDQDLPNHLQHELPIFSLPQEWLWCETWCDDASLKSAKTIDLCNNPETKEPKLDRARRILPEWQKFDDEVRSIDTEDEDTTGKDKKDDVKGDGDESAEDEEL</sequence>
<dbReference type="PANTHER" id="PTHR11226">
    <property type="entry name" value="UDP-GLUCOSE GLYCOPROTEIN:GLUCOSYLTRANSFERASE"/>
    <property type="match status" value="1"/>
</dbReference>
<name>A0A137NX34_CONC2</name>
<dbReference type="GO" id="GO:0018279">
    <property type="term" value="P:protein N-linked glycosylation via asparagine"/>
    <property type="evidence" value="ECO:0007669"/>
    <property type="project" value="TreeGrafter"/>
</dbReference>
<keyword evidence="13" id="KW-1185">Reference proteome</keyword>
<dbReference type="Pfam" id="PF18402">
    <property type="entry name" value="Thioredoxin_14"/>
    <property type="match status" value="1"/>
</dbReference>
<feature type="chain" id="PRO_5007294224" evidence="7">
    <location>
        <begin position="24"/>
        <end position="1331"/>
    </location>
</feature>
<dbReference type="SUPFAM" id="SSF53448">
    <property type="entry name" value="Nucleotide-diphospho-sugar transferases"/>
    <property type="match status" value="1"/>
</dbReference>
<feature type="domain" description="UGGT thioredoxin-like" evidence="10">
    <location>
        <begin position="438"/>
        <end position="686"/>
    </location>
</feature>
<dbReference type="PANTHER" id="PTHR11226:SF0">
    <property type="entry name" value="UDP-GLUCOSE:GLYCOPROTEIN GLUCOSYLTRANSFERASE"/>
    <property type="match status" value="1"/>
</dbReference>
<dbReference type="InterPro" id="IPR040694">
    <property type="entry name" value="UGGT_TRXL_2"/>
</dbReference>
<evidence type="ECO:0000256" key="4">
    <source>
        <dbReference type="ARBA" id="ARBA00022824"/>
    </source>
</evidence>
<dbReference type="InterPro" id="IPR029044">
    <property type="entry name" value="Nucleotide-diphossugar_trans"/>
</dbReference>
<dbReference type="Pfam" id="PF18401">
    <property type="entry name" value="Thioredoxin_13"/>
    <property type="match status" value="1"/>
</dbReference>
<gene>
    <name evidence="12" type="ORF">CONCODRAFT_80210</name>
</gene>
<dbReference type="InterPro" id="IPR040693">
    <property type="entry name" value="UGGT_TRXL_1"/>
</dbReference>
<evidence type="ECO:0000313" key="13">
    <source>
        <dbReference type="Proteomes" id="UP000070444"/>
    </source>
</evidence>
<dbReference type="Gene3D" id="3.90.550.10">
    <property type="entry name" value="Spore Coat Polysaccharide Biosynthesis Protein SpsA, Chain A"/>
    <property type="match status" value="1"/>
</dbReference>
<keyword evidence="3 7" id="KW-0732">Signal</keyword>
<evidence type="ECO:0000259" key="8">
    <source>
        <dbReference type="Pfam" id="PF18400"/>
    </source>
</evidence>
<dbReference type="InterPro" id="IPR009448">
    <property type="entry name" value="UDP-g_GGtrans"/>
</dbReference>
<feature type="region of interest" description="Disordered" evidence="6">
    <location>
        <begin position="248"/>
        <end position="271"/>
    </location>
</feature>
<comment type="subcellular location">
    <subcellularLocation>
        <location evidence="2">Endoplasmic reticulum lumen</location>
    </subcellularLocation>
</comment>
<dbReference type="GO" id="GO:0051082">
    <property type="term" value="F:unfolded protein binding"/>
    <property type="evidence" value="ECO:0007669"/>
    <property type="project" value="TreeGrafter"/>
</dbReference>
<dbReference type="Proteomes" id="UP000070444">
    <property type="component" value="Unassembled WGS sequence"/>
</dbReference>
<keyword evidence="12" id="KW-0808">Transferase</keyword>
<keyword evidence="5" id="KW-0325">Glycoprotein</keyword>
<evidence type="ECO:0000259" key="11">
    <source>
        <dbReference type="Pfam" id="PF18404"/>
    </source>
</evidence>
<evidence type="ECO:0000256" key="2">
    <source>
        <dbReference type="ARBA" id="ARBA00004319"/>
    </source>
</evidence>
<evidence type="ECO:0000256" key="7">
    <source>
        <dbReference type="SAM" id="SignalP"/>
    </source>
</evidence>
<evidence type="ECO:0000256" key="5">
    <source>
        <dbReference type="ARBA" id="ARBA00023180"/>
    </source>
</evidence>
<feature type="compositionally biased region" description="Basic and acidic residues" evidence="6">
    <location>
        <begin position="1297"/>
        <end position="1322"/>
    </location>
</feature>
<feature type="signal peptide" evidence="7">
    <location>
        <begin position="1"/>
        <end position="23"/>
    </location>
</feature>
<dbReference type="Pfam" id="PF18400">
    <property type="entry name" value="Thioredoxin_12"/>
    <property type="match status" value="1"/>
</dbReference>
<evidence type="ECO:0000256" key="3">
    <source>
        <dbReference type="ARBA" id="ARBA00022729"/>
    </source>
</evidence>
<dbReference type="Pfam" id="PF18404">
    <property type="entry name" value="Glyco_transf_24"/>
    <property type="match status" value="1"/>
</dbReference>
<feature type="domain" description="UGGT thioredoxin-like" evidence="9">
    <location>
        <begin position="294"/>
        <end position="412"/>
    </location>
</feature>
<accession>A0A137NX34</accession>
<feature type="compositionally biased region" description="Basic and acidic residues" evidence="6">
    <location>
        <begin position="248"/>
        <end position="264"/>
    </location>
</feature>
<dbReference type="GO" id="GO:0036503">
    <property type="term" value="P:ERAD pathway"/>
    <property type="evidence" value="ECO:0007669"/>
    <property type="project" value="TreeGrafter"/>
</dbReference>
<evidence type="ECO:0000256" key="6">
    <source>
        <dbReference type="SAM" id="MobiDB-lite"/>
    </source>
</evidence>
<dbReference type="GO" id="GO:0005788">
    <property type="term" value="C:endoplasmic reticulum lumen"/>
    <property type="evidence" value="ECO:0007669"/>
    <property type="project" value="UniProtKB-SubCell"/>
</dbReference>
<evidence type="ECO:0000259" key="10">
    <source>
        <dbReference type="Pfam" id="PF18402"/>
    </source>
</evidence>
<organism evidence="12 13">
    <name type="scientific">Conidiobolus coronatus (strain ATCC 28846 / CBS 209.66 / NRRL 28638)</name>
    <name type="common">Delacroixia coronata</name>
    <dbReference type="NCBI Taxonomy" id="796925"/>
    <lineage>
        <taxon>Eukaryota</taxon>
        <taxon>Fungi</taxon>
        <taxon>Fungi incertae sedis</taxon>
        <taxon>Zoopagomycota</taxon>
        <taxon>Entomophthoromycotina</taxon>
        <taxon>Entomophthoromycetes</taxon>
        <taxon>Entomophthorales</taxon>
        <taxon>Ancylistaceae</taxon>
        <taxon>Conidiobolus</taxon>
    </lineage>
</organism>
<feature type="domain" description="Glucosyltransferase 24 catalytic" evidence="11">
    <location>
        <begin position="1105"/>
        <end position="1301"/>
    </location>
</feature>
<dbReference type="OrthoDB" id="27683at2759"/>
<comment type="cofactor">
    <cofactor evidence="1">
        <name>Ca(2+)</name>
        <dbReference type="ChEBI" id="CHEBI:29108"/>
    </cofactor>
</comment>
<reference evidence="12 13" key="1">
    <citation type="journal article" date="2015" name="Genome Biol. Evol.">
        <title>Phylogenomic analyses indicate that early fungi evolved digesting cell walls of algal ancestors of land plants.</title>
        <authorList>
            <person name="Chang Y."/>
            <person name="Wang S."/>
            <person name="Sekimoto S."/>
            <person name="Aerts A.L."/>
            <person name="Choi C."/>
            <person name="Clum A."/>
            <person name="LaButti K.M."/>
            <person name="Lindquist E.A."/>
            <person name="Yee Ngan C."/>
            <person name="Ohm R.A."/>
            <person name="Salamov A.A."/>
            <person name="Grigoriev I.V."/>
            <person name="Spatafora J.W."/>
            <person name="Berbee M.L."/>
        </authorList>
    </citation>
    <scope>NUCLEOTIDE SEQUENCE [LARGE SCALE GENOMIC DNA]</scope>
    <source>
        <strain evidence="12 13">NRRL 28638</strain>
    </source>
</reference>
<protein>
    <submittedName>
        <fullName evidence="12">Glycosyltransferase family 24 protein</fullName>
    </submittedName>
</protein>
<dbReference type="UniPathway" id="UPA00378"/>
<keyword evidence="4" id="KW-0256">Endoplasmic reticulum</keyword>
<dbReference type="InterPro" id="IPR040692">
    <property type="entry name" value="UGGT_TRXL_3"/>
</dbReference>
<dbReference type="STRING" id="796925.A0A137NX34"/>
<evidence type="ECO:0000256" key="1">
    <source>
        <dbReference type="ARBA" id="ARBA00001913"/>
    </source>
</evidence>
<proteinExistence type="predicted"/>
<dbReference type="EMBL" id="KQ964644">
    <property type="protein sequence ID" value="KXN67316.1"/>
    <property type="molecule type" value="Genomic_DNA"/>
</dbReference>
<feature type="domain" description="UGGT thioredoxin-like" evidence="8">
    <location>
        <begin position="43"/>
        <end position="222"/>
    </location>
</feature>
<evidence type="ECO:0000259" key="9">
    <source>
        <dbReference type="Pfam" id="PF18401"/>
    </source>
</evidence>
<evidence type="ECO:0000313" key="12">
    <source>
        <dbReference type="EMBL" id="KXN67316.1"/>
    </source>
</evidence>
<feature type="region of interest" description="Disordered" evidence="6">
    <location>
        <begin position="1297"/>
        <end position="1331"/>
    </location>
</feature>